<evidence type="ECO:0000313" key="2">
    <source>
        <dbReference type="EMBL" id="WVZ87630.1"/>
    </source>
</evidence>
<evidence type="ECO:0000313" key="3">
    <source>
        <dbReference type="Proteomes" id="UP001341281"/>
    </source>
</evidence>
<gene>
    <name evidence="2" type="ORF">U9M48_034237</name>
</gene>
<evidence type="ECO:0000256" key="1">
    <source>
        <dbReference type="SAM" id="MobiDB-lite"/>
    </source>
</evidence>
<sequence length="159" mass="16675">MAGDPATAAEKETLVSSFLEIAAGQTPETATQFLQVHQPPTSSFCPIRFNSIRSADDLFDLTPRVVSIPQMTGWHLEEALQLFYIDGESALASHQPAPPAPSAEAAAAAAGVEEALRFAPPPAAALGDAMLHGLGEDDDVRAPLPVKRETLYGDGPVSV</sequence>
<feature type="region of interest" description="Disordered" evidence="1">
    <location>
        <begin position="136"/>
        <end position="159"/>
    </location>
</feature>
<dbReference type="EMBL" id="CP144751">
    <property type="protein sequence ID" value="WVZ87630.1"/>
    <property type="molecule type" value="Genomic_DNA"/>
</dbReference>
<dbReference type="AlphaFoldDB" id="A0AAQ3U9C2"/>
<accession>A0AAQ3U9C2</accession>
<name>A0AAQ3U9C2_PASNO</name>
<reference evidence="2 3" key="1">
    <citation type="submission" date="2024-02" db="EMBL/GenBank/DDBJ databases">
        <title>High-quality chromosome-scale genome assembly of Pensacola bahiagrass (Paspalum notatum Flugge var. saurae).</title>
        <authorList>
            <person name="Vega J.M."/>
            <person name="Podio M."/>
            <person name="Orjuela J."/>
            <person name="Siena L.A."/>
            <person name="Pessino S.C."/>
            <person name="Combes M.C."/>
            <person name="Mariac C."/>
            <person name="Albertini E."/>
            <person name="Pupilli F."/>
            <person name="Ortiz J.P.A."/>
            <person name="Leblanc O."/>
        </authorList>
    </citation>
    <scope>NUCLEOTIDE SEQUENCE [LARGE SCALE GENOMIC DNA]</scope>
    <source>
        <strain evidence="2">R1</strain>
        <tissue evidence="2">Leaf</tissue>
    </source>
</reference>
<dbReference type="Proteomes" id="UP001341281">
    <property type="component" value="Chromosome 07"/>
</dbReference>
<organism evidence="2 3">
    <name type="scientific">Paspalum notatum var. saurae</name>
    <dbReference type="NCBI Taxonomy" id="547442"/>
    <lineage>
        <taxon>Eukaryota</taxon>
        <taxon>Viridiplantae</taxon>
        <taxon>Streptophyta</taxon>
        <taxon>Embryophyta</taxon>
        <taxon>Tracheophyta</taxon>
        <taxon>Spermatophyta</taxon>
        <taxon>Magnoliopsida</taxon>
        <taxon>Liliopsida</taxon>
        <taxon>Poales</taxon>
        <taxon>Poaceae</taxon>
        <taxon>PACMAD clade</taxon>
        <taxon>Panicoideae</taxon>
        <taxon>Andropogonodae</taxon>
        <taxon>Paspaleae</taxon>
        <taxon>Paspalinae</taxon>
        <taxon>Paspalum</taxon>
    </lineage>
</organism>
<keyword evidence="3" id="KW-1185">Reference proteome</keyword>
<protein>
    <submittedName>
        <fullName evidence="2">Uncharacterized protein</fullName>
    </submittedName>
</protein>
<proteinExistence type="predicted"/>